<dbReference type="Proteomes" id="UP000323011">
    <property type="component" value="Unassembled WGS sequence"/>
</dbReference>
<keyword evidence="5" id="KW-1185">Reference proteome</keyword>
<feature type="coiled-coil region" evidence="1">
    <location>
        <begin position="796"/>
        <end position="823"/>
    </location>
</feature>
<gene>
    <name evidence="4" type="ORF">FNF29_05836</name>
</gene>
<comment type="caution">
    <text evidence="4">The sequence shown here is derived from an EMBL/GenBank/DDBJ whole genome shotgun (WGS) entry which is preliminary data.</text>
</comment>
<dbReference type="EMBL" id="VLTN01000041">
    <property type="protein sequence ID" value="KAA0149624.1"/>
    <property type="molecule type" value="Genomic_DNA"/>
</dbReference>
<evidence type="ECO:0000256" key="2">
    <source>
        <dbReference type="SAM" id="MobiDB-lite"/>
    </source>
</evidence>
<feature type="transmembrane region" description="Helical" evidence="3">
    <location>
        <begin position="1282"/>
        <end position="1305"/>
    </location>
</feature>
<organism evidence="4 5">
    <name type="scientific">Cafeteria roenbergensis</name>
    <name type="common">Marine flagellate</name>
    <dbReference type="NCBI Taxonomy" id="33653"/>
    <lineage>
        <taxon>Eukaryota</taxon>
        <taxon>Sar</taxon>
        <taxon>Stramenopiles</taxon>
        <taxon>Bigyra</taxon>
        <taxon>Opalozoa</taxon>
        <taxon>Bicosoecida</taxon>
        <taxon>Cafeteriaceae</taxon>
        <taxon>Cafeteria</taxon>
    </lineage>
</organism>
<evidence type="ECO:0000256" key="1">
    <source>
        <dbReference type="SAM" id="Coils"/>
    </source>
</evidence>
<protein>
    <recommendedName>
        <fullName evidence="6">CSC1/OSCA1-like cytosolic domain-containing protein</fullName>
    </recommendedName>
</protein>
<evidence type="ECO:0000313" key="5">
    <source>
        <dbReference type="Proteomes" id="UP000323011"/>
    </source>
</evidence>
<feature type="compositionally biased region" description="Acidic residues" evidence="2">
    <location>
        <begin position="1794"/>
        <end position="1807"/>
    </location>
</feature>
<accession>A0A5A8CAW6</accession>
<feature type="region of interest" description="Disordered" evidence="2">
    <location>
        <begin position="1"/>
        <end position="90"/>
    </location>
</feature>
<evidence type="ECO:0000256" key="3">
    <source>
        <dbReference type="SAM" id="Phobius"/>
    </source>
</evidence>
<dbReference type="PANTHER" id="PTHR13018">
    <property type="entry name" value="PROBABLE MEMBRANE PROTEIN DUF221-RELATED"/>
    <property type="match status" value="1"/>
</dbReference>
<evidence type="ECO:0000313" key="4">
    <source>
        <dbReference type="EMBL" id="KAA0149624.1"/>
    </source>
</evidence>
<feature type="region of interest" description="Disordered" evidence="2">
    <location>
        <begin position="1783"/>
        <end position="1816"/>
    </location>
</feature>
<feature type="transmembrane region" description="Helical" evidence="3">
    <location>
        <begin position="1119"/>
        <end position="1139"/>
    </location>
</feature>
<keyword evidence="3" id="KW-1133">Transmembrane helix</keyword>
<dbReference type="PANTHER" id="PTHR13018:SF83">
    <property type="entry name" value="RRM DOMAIN-CONTAINING PROTEIN"/>
    <property type="match status" value="1"/>
</dbReference>
<name>A0A5A8CAW6_CAFRO</name>
<sequence length="2169" mass="235155">MSSSRRAARAAVQGPTTRSRPDAPTGGLTSLTPALEASRGHEPEPSPGADWDDDDVDSTGTAGEEAAADESAEEAQLAEKQQQPKLAIEHEFPPILEAVIRDTYSERKEDQDRVKKDMAMAGRPHYKFLSLRTARENMHLSHPRKAKGVSPDGRVLEWTHLSICDTELGSHGCTWLCCLCRLRAVTKVCPCLSARNCAGVNAVPSELSEFGVGVGLYFKLLKYLAFIFAIMLFFSIPNAILFWFGNGLLDSSVTITDSLALLTIGNLGEGTAACEQVAEDETFSLACSPGAVLGKVEAYYGQPRGSCVCPQAQTPTPECGGTASGSGCAVSPGGGERSRYCHLDSDRPLRLPSGDVVGVGPCCSASIVDNRADFSALDINVTSGCNSLSAQRIFAGSCLGKASCSLRVSSAPGTVYSWQPQSAFGTDCTETPAASAPASSPARAPYNASSQMCEDTLESAGGLDDCPARSSRRLTIIGTCYATQLNLFDGVIIVDKDIVGIFVSLFDFCSIFVFLVAAWYLSTAEVKDTLTRVRMTVADFSIFIPALPRGVAEDTLEHDLRWHFTSLLRKLRHEKGLPVDDIPSNAAEMEQWRANPAGDRRISHAGGEAAVAAAEAAAGRAPALPGHGRVPTIGVDTAVHFPVVADINFGYAQGRLLRLLIFRGTHLRMLEYHMMKLSIHKQELLVKAQEQVLKGKVADVRASIKRKAAEKRREQRRQSHTVTPRSDAGSRFGSGFRTASPRGISVGVSMGVSEEDDDLSSLSEDEEGGMGLGLDAENVSVVVGIWLSSLSKDKRVAQLREKIRKLSSDIERLNLDIDTERARATMAAKELHRLAQERLMGYHDDEAEPAVQVAEAPVTAFVTFSSTTDRALVMEAYREPWLIRCCKRGRIRDLMLQTALRLPQGLRVRAAPAPSDVNFENQDVTAGSRVLRQCATLLVTLIILGGAAVALFFTEDTKRTLLRENPPRDCRAFSTDVLTNQTAAVRDEYWQFFGAVSGNTGVLECYCRNVLSKDPGALFNINFVVPVVDIERVPSTQSDYAEIKLAAERGEYYEGAPFTTREAKLCETWFNSFLQVQALIYGSAAITLLVNFAVRFIINFLVRQERLGSKTAETASRALKLFLLQFLNTGALVLILNAQIDTEFEPLRKGQFRDYSAEWYRSVGVSLTIVMLANVFIPHLTPLFFCMKSGTDLCIDRRCTCDPTITRATTAQQLAQVLRGPEFLVAERVAQVYTIVFVCVVYSTGLPVLLAVATVSMLLFWLVDFVLFVRVYRKPAPIDGSLSSLFTAMLPFAAVLHLCMGIWMLSNESIFPPADTLTIAARFTASLGASAEEVDSIFGSVSAFQELLQTYDPSGSLQIGSRISRTHVLPQLCMLLVLVLAIVLGRLVFRCFSRTILTIFPCLRGLECCMSTYDLLNNRAVAAQRKLGKRLQESNNRAQVEEVIGDDSTDGETQTVATTPGDDASTVGGFDGAFDVESPRSSPRGSGRGGCCGCCCADKASAYSAPKTRSKRRRAKQAKSLDTGSLLYRIENGLVPSYWQAVPTDVLEAVVSDQRSSKPELKVLFRKALAMRTEDIRARAVAKARVAALAEEASLLRQNFVGVVQPAYAEALLEAEREAKEEQAVRDAIRKRQAAVAAAQTARIRRMEQLRSAELEQQTAAFNLAAADAHMQSLKKDDSAADERLQAIRAKLLELHKPIGFEHAKEAVAKPQPARPDITEVSRDDLRHCEREISDLNVDIEQLSSDIKKCKTALTAAQAREAAKPGSPAKKAGSKDKAAAAGAAAAAAGGGESGDSDDDDDADDSDAEEAKATSAATHKKKLLNLEGTLSDKRKKLVRAEAHLKVLMDKSKVWTKFHEEDTLYWLYSDMVTITHQLSQLRNKLSPAAAAKLKRAEEASKKIDESHSKAALRYEEALQENISVLKSAAREARASKRVKEATGYEASTERIQTVGGSDMHLVELPSVADEGAGADAKAGAGLGPSATVVMAPSRRTGVPSLGSYGRLTSATADRGLQLLTLEQAMQLSLPEVESLRSTMAQQYKRRIQDAISLYTASGLGVDLRVSVSGAQFLSDVHSYARMDAESYRYKLGKGLMLPAHLTDSGTHVEDSFGGAVAHPEDTGAVLDKDEVTRDPTEADIRYMRHCGSFGPAERAAAVAARRNPAGADSQV</sequence>
<feature type="transmembrane region" description="Helical" evidence="3">
    <location>
        <begin position="1078"/>
        <end position="1098"/>
    </location>
</feature>
<dbReference type="InterPro" id="IPR045122">
    <property type="entry name" value="Csc1-like"/>
</dbReference>
<feature type="transmembrane region" description="Helical" evidence="3">
    <location>
        <begin position="1232"/>
        <end position="1262"/>
    </location>
</feature>
<keyword evidence="1" id="KW-0175">Coiled coil</keyword>
<feature type="compositionally biased region" description="Low complexity" evidence="2">
    <location>
        <begin position="1759"/>
        <end position="1771"/>
    </location>
</feature>
<feature type="transmembrane region" description="Helical" evidence="3">
    <location>
        <begin position="1159"/>
        <end position="1177"/>
    </location>
</feature>
<feature type="region of interest" description="Disordered" evidence="2">
    <location>
        <begin position="1438"/>
        <end position="1468"/>
    </location>
</feature>
<proteinExistence type="predicted"/>
<evidence type="ECO:0008006" key="6">
    <source>
        <dbReference type="Google" id="ProtNLM"/>
    </source>
</evidence>
<feature type="region of interest" description="Disordered" evidence="2">
    <location>
        <begin position="1759"/>
        <end position="1778"/>
    </location>
</feature>
<reference evidence="4 5" key="1">
    <citation type="submission" date="2019-07" db="EMBL/GenBank/DDBJ databases">
        <title>Genomes of Cafeteria roenbergensis.</title>
        <authorList>
            <person name="Fischer M.G."/>
            <person name="Hackl T."/>
            <person name="Roman M."/>
        </authorList>
    </citation>
    <scope>NUCLEOTIDE SEQUENCE [LARGE SCALE GENOMIC DNA]</scope>
    <source>
        <strain evidence="4 5">BVI</strain>
    </source>
</reference>
<feature type="transmembrane region" description="Helical" evidence="3">
    <location>
        <begin position="934"/>
        <end position="953"/>
    </location>
</feature>
<feature type="region of interest" description="Disordered" evidence="2">
    <location>
        <begin position="706"/>
        <end position="740"/>
    </location>
</feature>
<feature type="transmembrane region" description="Helical" evidence="3">
    <location>
        <begin position="498"/>
        <end position="522"/>
    </location>
</feature>
<keyword evidence="3" id="KW-0812">Transmembrane</keyword>
<feature type="compositionally biased region" description="Low complexity" evidence="2">
    <location>
        <begin position="74"/>
        <end position="86"/>
    </location>
</feature>
<keyword evidence="3" id="KW-0472">Membrane</keyword>
<feature type="compositionally biased region" description="Low complexity" evidence="2">
    <location>
        <begin position="1"/>
        <end position="11"/>
    </location>
</feature>
<dbReference type="GO" id="GO:0005227">
    <property type="term" value="F:calcium-activated cation channel activity"/>
    <property type="evidence" value="ECO:0007669"/>
    <property type="project" value="InterPro"/>
</dbReference>
<dbReference type="GO" id="GO:0005886">
    <property type="term" value="C:plasma membrane"/>
    <property type="evidence" value="ECO:0007669"/>
    <property type="project" value="TreeGrafter"/>
</dbReference>
<feature type="transmembrane region" description="Helical" evidence="3">
    <location>
        <begin position="223"/>
        <end position="244"/>
    </location>
</feature>